<keyword evidence="6" id="KW-0732">Signal</keyword>
<evidence type="ECO:0000256" key="1">
    <source>
        <dbReference type="ARBA" id="ARBA00022448"/>
    </source>
</evidence>
<evidence type="ECO:0000256" key="5">
    <source>
        <dbReference type="ARBA" id="ARBA00023004"/>
    </source>
</evidence>
<evidence type="ECO:0000256" key="4">
    <source>
        <dbReference type="ARBA" id="ARBA00022982"/>
    </source>
</evidence>
<dbReference type="RefSeq" id="WP_284481435.1">
    <property type="nucleotide sequence ID" value="NZ_JASNJD010000009.1"/>
</dbReference>
<evidence type="ECO:0000256" key="2">
    <source>
        <dbReference type="ARBA" id="ARBA00022617"/>
    </source>
</evidence>
<name>A0ABT7F1Y6_9RHOB</name>
<dbReference type="EMBL" id="JASNJD010000009">
    <property type="protein sequence ID" value="MDK3018619.1"/>
    <property type="molecule type" value="Genomic_DNA"/>
</dbReference>
<sequence>MTKRIAMALILAGTAAFAHGGVQNPDVKTRMMGMGDLARQMKLIGGMAKGEAAFDAEAVNTALARMSEAASEIPSLFETPAEDPQSEALPVIWEEFAGFTTRASELEALTAELAGSVTSEAELRPVMQQLGKACRACHATFRE</sequence>
<dbReference type="SUPFAM" id="SSF47175">
    <property type="entry name" value="Cytochromes"/>
    <property type="match status" value="1"/>
</dbReference>
<dbReference type="InterPro" id="IPR012127">
    <property type="entry name" value="Cyt_c_prime"/>
</dbReference>
<dbReference type="PIRSF" id="PIRSF000027">
    <property type="entry name" value="Cytc_c_prime"/>
    <property type="match status" value="1"/>
</dbReference>
<accession>A0ABT7F1Y6</accession>
<evidence type="ECO:0000256" key="3">
    <source>
        <dbReference type="ARBA" id="ARBA00022723"/>
    </source>
</evidence>
<evidence type="ECO:0000256" key="6">
    <source>
        <dbReference type="SAM" id="SignalP"/>
    </source>
</evidence>
<dbReference type="PROSITE" id="PS51009">
    <property type="entry name" value="CYTCII"/>
    <property type="match status" value="1"/>
</dbReference>
<dbReference type="Gene3D" id="1.20.120.10">
    <property type="entry name" value="Cytochrome c/b562"/>
    <property type="match status" value="1"/>
</dbReference>
<reference evidence="7 8" key="1">
    <citation type="submission" date="2023-05" db="EMBL/GenBank/DDBJ databases">
        <title>Pseudodonghicola sp. nov.</title>
        <authorList>
            <person name="Huang J."/>
        </authorList>
    </citation>
    <scope>NUCLEOTIDE SEQUENCE [LARGE SCALE GENOMIC DNA]</scope>
    <source>
        <strain evidence="7 8">IC7</strain>
    </source>
</reference>
<evidence type="ECO:0000313" key="7">
    <source>
        <dbReference type="EMBL" id="MDK3018619.1"/>
    </source>
</evidence>
<keyword evidence="3" id="KW-0479">Metal-binding</keyword>
<feature type="chain" id="PRO_5045526659" evidence="6">
    <location>
        <begin position="19"/>
        <end position="143"/>
    </location>
</feature>
<keyword evidence="1" id="KW-0813">Transport</keyword>
<keyword evidence="8" id="KW-1185">Reference proteome</keyword>
<keyword evidence="4" id="KW-0249">Electron transport</keyword>
<comment type="caution">
    <text evidence="7">The sequence shown here is derived from an EMBL/GenBank/DDBJ whole genome shotgun (WGS) entry which is preliminary data.</text>
</comment>
<evidence type="ECO:0000313" key="8">
    <source>
        <dbReference type="Proteomes" id="UP001243757"/>
    </source>
</evidence>
<protein>
    <submittedName>
        <fullName evidence="7">Cytochrome c</fullName>
    </submittedName>
</protein>
<keyword evidence="2" id="KW-0349">Heme</keyword>
<gene>
    <name evidence="7" type="ORF">QO033_13130</name>
</gene>
<dbReference type="Proteomes" id="UP001243757">
    <property type="component" value="Unassembled WGS sequence"/>
</dbReference>
<dbReference type="Pfam" id="PF01322">
    <property type="entry name" value="Cytochrom_C_2"/>
    <property type="match status" value="1"/>
</dbReference>
<organism evidence="7 8">
    <name type="scientific">Pseudodonghicola flavimaris</name>
    <dbReference type="NCBI Taxonomy" id="3050036"/>
    <lineage>
        <taxon>Bacteria</taxon>
        <taxon>Pseudomonadati</taxon>
        <taxon>Pseudomonadota</taxon>
        <taxon>Alphaproteobacteria</taxon>
        <taxon>Rhodobacterales</taxon>
        <taxon>Paracoccaceae</taxon>
        <taxon>Pseudodonghicola</taxon>
    </lineage>
</organism>
<feature type="signal peptide" evidence="6">
    <location>
        <begin position="1"/>
        <end position="18"/>
    </location>
</feature>
<proteinExistence type="predicted"/>
<dbReference type="InterPro" id="IPR010980">
    <property type="entry name" value="Cyt_c/b562"/>
</dbReference>
<keyword evidence="5" id="KW-0408">Iron</keyword>
<dbReference type="InterPro" id="IPR002321">
    <property type="entry name" value="Cyt_c_II"/>
</dbReference>